<dbReference type="OrthoDB" id="983160at2"/>
<organism evidence="1 2">
    <name type="scientific">Cardiobacterium valvarum</name>
    <dbReference type="NCBI Taxonomy" id="194702"/>
    <lineage>
        <taxon>Bacteria</taxon>
        <taxon>Pseudomonadati</taxon>
        <taxon>Pseudomonadota</taxon>
        <taxon>Gammaproteobacteria</taxon>
        <taxon>Cardiobacteriales</taxon>
        <taxon>Cardiobacteriaceae</taxon>
        <taxon>Cardiobacterium</taxon>
    </lineage>
</organism>
<gene>
    <name evidence="1" type="ORF">NCTC13294_00708</name>
</gene>
<name>A0A381E2V0_9GAMM</name>
<protein>
    <submittedName>
        <fullName evidence="1">Uncharacterized protein</fullName>
    </submittedName>
</protein>
<evidence type="ECO:0000313" key="2">
    <source>
        <dbReference type="Proteomes" id="UP000254572"/>
    </source>
</evidence>
<evidence type="ECO:0000313" key="1">
    <source>
        <dbReference type="EMBL" id="SUX20283.1"/>
    </source>
</evidence>
<proteinExistence type="predicted"/>
<dbReference type="AlphaFoldDB" id="A0A381E2V0"/>
<dbReference type="Proteomes" id="UP000254572">
    <property type="component" value="Unassembled WGS sequence"/>
</dbReference>
<keyword evidence="2" id="KW-1185">Reference proteome</keyword>
<reference evidence="1 2" key="1">
    <citation type="submission" date="2018-06" db="EMBL/GenBank/DDBJ databases">
        <authorList>
            <consortium name="Pathogen Informatics"/>
            <person name="Doyle S."/>
        </authorList>
    </citation>
    <scope>NUCLEOTIDE SEQUENCE [LARGE SCALE GENOMIC DNA]</scope>
    <source>
        <strain evidence="1 2">NCTC13294</strain>
    </source>
</reference>
<sequence>MFDEYSIEQRAKSIPNKNTKDYFAEVVSCYNSGNYRSAVVMLWSVAVCDLLFKLNELAERYDDTKAKKNTC</sequence>
<dbReference type="EMBL" id="UFUW01000001">
    <property type="protein sequence ID" value="SUX20283.1"/>
    <property type="molecule type" value="Genomic_DNA"/>
</dbReference>
<accession>A0A381E2V0</accession>
<dbReference type="RefSeq" id="WP_147293443.1">
    <property type="nucleotide sequence ID" value="NZ_JBHLZC010000001.1"/>
</dbReference>